<sequence length="192" mass="19591">MARACFGFGNSCQHLDLPPDAEPLPPVLAAEEHLGLEGQAPALVGEVPQDQAEGAVREHVGADVEVAGVAGAEGEGLGGEAVLGDVGGRRVVGGVVIVVVVVVWNCGRSRECGGDGILELGLELELELVVRLRLVWGPANANATGAADAADRDWVVVAWAMALRQVAGVAPDGSLQVMGAIVVVLLIVDCKL</sequence>
<evidence type="ECO:0000313" key="2">
    <source>
        <dbReference type="Proteomes" id="UP000283895"/>
    </source>
</evidence>
<reference evidence="1 2" key="1">
    <citation type="submission" date="2015-09" db="EMBL/GenBank/DDBJ databases">
        <title>Host preference determinants of Valsa canker pathogens revealed by comparative genomics.</title>
        <authorList>
            <person name="Yin Z."/>
            <person name="Huang L."/>
        </authorList>
    </citation>
    <scope>NUCLEOTIDE SEQUENCE [LARGE SCALE GENOMIC DNA]</scope>
    <source>
        <strain evidence="1 2">03-1</strain>
    </source>
</reference>
<proteinExistence type="predicted"/>
<name>A0A423VEV8_9PEZI</name>
<dbReference type="Proteomes" id="UP000283895">
    <property type="component" value="Unassembled WGS sequence"/>
</dbReference>
<accession>A0A423VEV8</accession>
<keyword evidence="2" id="KW-1185">Reference proteome</keyword>
<dbReference type="EMBL" id="LKEA01000071">
    <property type="protein sequence ID" value="ROV89345.1"/>
    <property type="molecule type" value="Genomic_DNA"/>
</dbReference>
<evidence type="ECO:0000313" key="1">
    <source>
        <dbReference type="EMBL" id="ROV89345.1"/>
    </source>
</evidence>
<gene>
    <name evidence="1" type="ORF">VMCG_09644</name>
</gene>
<comment type="caution">
    <text evidence="1">The sequence shown here is derived from an EMBL/GenBank/DDBJ whole genome shotgun (WGS) entry which is preliminary data.</text>
</comment>
<protein>
    <submittedName>
        <fullName evidence="1">Uncharacterized protein</fullName>
    </submittedName>
</protein>
<organism evidence="1 2">
    <name type="scientific">Cytospora schulzeri</name>
    <dbReference type="NCBI Taxonomy" id="448051"/>
    <lineage>
        <taxon>Eukaryota</taxon>
        <taxon>Fungi</taxon>
        <taxon>Dikarya</taxon>
        <taxon>Ascomycota</taxon>
        <taxon>Pezizomycotina</taxon>
        <taxon>Sordariomycetes</taxon>
        <taxon>Sordariomycetidae</taxon>
        <taxon>Diaporthales</taxon>
        <taxon>Cytosporaceae</taxon>
        <taxon>Cytospora</taxon>
    </lineage>
</organism>
<dbReference type="AlphaFoldDB" id="A0A423VEV8"/>